<evidence type="ECO:0000313" key="7">
    <source>
        <dbReference type="Proteomes" id="UP000465601"/>
    </source>
</evidence>
<dbReference type="SUPFAM" id="SSF52788">
    <property type="entry name" value="Phosphotyrosine protein phosphatases I"/>
    <property type="match status" value="1"/>
</dbReference>
<dbReference type="GO" id="GO:0004725">
    <property type="term" value="F:protein tyrosine phosphatase activity"/>
    <property type="evidence" value="ECO:0007669"/>
    <property type="project" value="InterPro"/>
</dbReference>
<comment type="similarity">
    <text evidence="1">Belongs to the low molecular weight phosphotyrosine protein phosphatase family.</text>
</comment>
<dbReference type="PANTHER" id="PTHR11717:SF31">
    <property type="entry name" value="LOW MOLECULAR WEIGHT PROTEIN-TYROSINE-PHOSPHATASE ETP-RELATED"/>
    <property type="match status" value="1"/>
</dbReference>
<sequence length="162" mass="18213">MKTILFVCTGNTCRSSMAEAILISILKENNAAEKIKVISAGTGAFSGDHASPNSIKVMEEKGIDISGHRSTLLSRELIDEAAIILTMTQNHKRNVLRLAPDAAEKVFTLKEFSYGDDVDLNERNDILDPFGHSIEVYKSCRDEIEEALRRAWEKRYFKFCVE</sequence>
<keyword evidence="7" id="KW-1185">Reference proteome</keyword>
<feature type="domain" description="Phosphotyrosine protein phosphatase I" evidence="5">
    <location>
        <begin position="2"/>
        <end position="155"/>
    </location>
</feature>
<dbReference type="RefSeq" id="WP_151865473.1">
    <property type="nucleotide sequence ID" value="NZ_WBZB01000015.1"/>
</dbReference>
<proteinExistence type="inferred from homology"/>
<feature type="active site" evidence="4">
    <location>
        <position position="14"/>
    </location>
</feature>
<dbReference type="AlphaFoldDB" id="A0A833HPJ9"/>
<evidence type="ECO:0000256" key="1">
    <source>
        <dbReference type="ARBA" id="ARBA00011063"/>
    </source>
</evidence>
<feature type="active site" description="Proton donor" evidence="4">
    <location>
        <position position="128"/>
    </location>
</feature>
<dbReference type="InterPro" id="IPR050438">
    <property type="entry name" value="LMW_PTPase"/>
</dbReference>
<keyword evidence="2" id="KW-0378">Hydrolase</keyword>
<evidence type="ECO:0000256" key="3">
    <source>
        <dbReference type="ARBA" id="ARBA00022912"/>
    </source>
</evidence>
<keyword evidence="3" id="KW-0904">Protein phosphatase</keyword>
<dbReference type="SMART" id="SM00226">
    <property type="entry name" value="LMWPc"/>
    <property type="match status" value="1"/>
</dbReference>
<dbReference type="EMBL" id="WBZB01000015">
    <property type="protein sequence ID" value="KAB3530885.1"/>
    <property type="molecule type" value="Genomic_DNA"/>
</dbReference>
<reference evidence="6 7" key="1">
    <citation type="submission" date="2019-10" db="EMBL/GenBank/DDBJ databases">
        <title>Alkaliphilus serpentinus sp. nov. and Alkaliphilus pronyensis sp. nov., two novel anaerobic alkaliphilic species isolated from the serpentinized-hosted hydrothermal field of the Prony Bay (New Caledonia).</title>
        <authorList>
            <person name="Postec A."/>
        </authorList>
    </citation>
    <scope>NUCLEOTIDE SEQUENCE [LARGE SCALE GENOMIC DNA]</scope>
    <source>
        <strain evidence="6 7">LacT</strain>
    </source>
</reference>
<dbReference type="InterPro" id="IPR023485">
    <property type="entry name" value="Ptyr_pPase"/>
</dbReference>
<dbReference type="PANTHER" id="PTHR11717">
    <property type="entry name" value="LOW MOLECULAR WEIGHT PROTEIN TYROSINE PHOSPHATASE"/>
    <property type="match status" value="1"/>
</dbReference>
<evidence type="ECO:0000313" key="6">
    <source>
        <dbReference type="EMBL" id="KAB3530885.1"/>
    </source>
</evidence>
<accession>A0A833HPJ9</accession>
<evidence type="ECO:0000256" key="4">
    <source>
        <dbReference type="PIRSR" id="PIRSR617867-1"/>
    </source>
</evidence>
<dbReference type="PRINTS" id="PR00719">
    <property type="entry name" value="LMWPTPASE"/>
</dbReference>
<gene>
    <name evidence="6" type="ORF">F8153_06030</name>
</gene>
<dbReference type="InterPro" id="IPR036196">
    <property type="entry name" value="Ptyr_pPase_sf"/>
</dbReference>
<dbReference type="CDD" id="cd16344">
    <property type="entry name" value="LMWPAP"/>
    <property type="match status" value="1"/>
</dbReference>
<evidence type="ECO:0000256" key="2">
    <source>
        <dbReference type="ARBA" id="ARBA00022801"/>
    </source>
</evidence>
<protein>
    <submittedName>
        <fullName evidence="6">Low molecular weight protein arginine phosphatase</fullName>
    </submittedName>
</protein>
<feature type="active site" description="Nucleophile" evidence="4">
    <location>
        <position position="8"/>
    </location>
</feature>
<dbReference type="Proteomes" id="UP000465601">
    <property type="component" value="Unassembled WGS sequence"/>
</dbReference>
<name>A0A833HPJ9_9FIRM</name>
<dbReference type="OrthoDB" id="9784339at2"/>
<comment type="caution">
    <text evidence="6">The sequence shown here is derived from an EMBL/GenBank/DDBJ whole genome shotgun (WGS) entry which is preliminary data.</text>
</comment>
<dbReference type="Gene3D" id="3.40.50.2300">
    <property type="match status" value="1"/>
</dbReference>
<evidence type="ECO:0000259" key="5">
    <source>
        <dbReference type="SMART" id="SM00226"/>
    </source>
</evidence>
<dbReference type="Pfam" id="PF01451">
    <property type="entry name" value="LMWPc"/>
    <property type="match status" value="1"/>
</dbReference>
<dbReference type="InterPro" id="IPR017867">
    <property type="entry name" value="Tyr_phospatase_low_mol_wt"/>
</dbReference>
<organism evidence="6 7">
    <name type="scientific">Alkaliphilus serpentinus</name>
    <dbReference type="NCBI Taxonomy" id="1482731"/>
    <lineage>
        <taxon>Bacteria</taxon>
        <taxon>Bacillati</taxon>
        <taxon>Bacillota</taxon>
        <taxon>Clostridia</taxon>
        <taxon>Peptostreptococcales</taxon>
        <taxon>Natronincolaceae</taxon>
        <taxon>Alkaliphilus</taxon>
    </lineage>
</organism>